<gene>
    <name evidence="1" type="ORF">Bca52824_080973</name>
</gene>
<proteinExistence type="predicted"/>
<dbReference type="Proteomes" id="UP000886595">
    <property type="component" value="Unassembled WGS sequence"/>
</dbReference>
<evidence type="ECO:0000313" key="2">
    <source>
        <dbReference type="Proteomes" id="UP000886595"/>
    </source>
</evidence>
<evidence type="ECO:0008006" key="3">
    <source>
        <dbReference type="Google" id="ProtNLM"/>
    </source>
</evidence>
<dbReference type="AlphaFoldDB" id="A0A8X7PH35"/>
<sequence>MGSLICSSLLIQHEERSNFVYLHDVVREMALWIASDFGKQKDNFIVHACVGLEEIPKVQNWNIVKRMSLMFNKDQTCIWQPELSLTHSFVAAAQQDTGLDQFLSSHNQMRCTRSLGVEGLQLDSSKVLVLASMKKISEVRLNGCTFCEKKMDSATIIGSNKMVPPNACFLSLSRIYLKYSKFLKDLTWLMFAPNLAELSVHGGDELEDVIQKEEALLKDIYWRPLLFPCLAEINITRCPKLRKLPLNSKSGGKGLSYTTKVENGYNLVGLSTMARESISKILDYGLSAQLSGGSAGEALSMVLTSTVRCLLLILTPKMKFLSSLYQLMSVRAGFTCSWCYFSFRILLVLGTDIVRYDYKDEAYSCFLWLFCYIWLA</sequence>
<comment type="caution">
    <text evidence="1">The sequence shown here is derived from an EMBL/GenBank/DDBJ whole genome shotgun (WGS) entry which is preliminary data.</text>
</comment>
<accession>A0A8X7PH35</accession>
<protein>
    <recommendedName>
        <fullName evidence="3">Disease resistance protein</fullName>
    </recommendedName>
</protein>
<evidence type="ECO:0000313" key="1">
    <source>
        <dbReference type="EMBL" id="KAG2250837.1"/>
    </source>
</evidence>
<dbReference type="EMBL" id="JAAMPC010000016">
    <property type="protein sequence ID" value="KAG2250837.1"/>
    <property type="molecule type" value="Genomic_DNA"/>
</dbReference>
<organism evidence="1 2">
    <name type="scientific">Brassica carinata</name>
    <name type="common">Ethiopian mustard</name>
    <name type="synonym">Abyssinian cabbage</name>
    <dbReference type="NCBI Taxonomy" id="52824"/>
    <lineage>
        <taxon>Eukaryota</taxon>
        <taxon>Viridiplantae</taxon>
        <taxon>Streptophyta</taxon>
        <taxon>Embryophyta</taxon>
        <taxon>Tracheophyta</taxon>
        <taxon>Spermatophyta</taxon>
        <taxon>Magnoliopsida</taxon>
        <taxon>eudicotyledons</taxon>
        <taxon>Gunneridae</taxon>
        <taxon>Pentapetalae</taxon>
        <taxon>rosids</taxon>
        <taxon>malvids</taxon>
        <taxon>Brassicales</taxon>
        <taxon>Brassicaceae</taxon>
        <taxon>Brassiceae</taxon>
        <taxon>Brassica</taxon>
    </lineage>
</organism>
<reference evidence="1 2" key="1">
    <citation type="submission" date="2020-02" db="EMBL/GenBank/DDBJ databases">
        <authorList>
            <person name="Ma Q."/>
            <person name="Huang Y."/>
            <person name="Song X."/>
            <person name="Pei D."/>
        </authorList>
    </citation>
    <scope>NUCLEOTIDE SEQUENCE [LARGE SCALE GENOMIC DNA]</scope>
    <source>
        <strain evidence="1">Sxm20200214</strain>
        <tissue evidence="1">Leaf</tissue>
    </source>
</reference>
<keyword evidence="2" id="KW-1185">Reference proteome</keyword>
<name>A0A8X7PH35_BRACI</name>
<dbReference type="OrthoDB" id="1582237at2759"/>